<organism evidence="8 10">
    <name type="scientific">Actinotignum urinale</name>
    <dbReference type="NCBI Taxonomy" id="190146"/>
    <lineage>
        <taxon>Bacteria</taxon>
        <taxon>Bacillati</taxon>
        <taxon>Actinomycetota</taxon>
        <taxon>Actinomycetes</taxon>
        <taxon>Actinomycetales</taxon>
        <taxon>Actinomycetaceae</taxon>
        <taxon>Actinotignum</taxon>
    </lineage>
</organism>
<dbReference type="EMBL" id="JAWNGA010000003">
    <property type="protein sequence ID" value="MDY5132697.1"/>
    <property type="molecule type" value="Genomic_DNA"/>
</dbReference>
<keyword evidence="4 5" id="KW-0472">Membrane</keyword>
<keyword evidence="9" id="KW-1185">Reference proteome</keyword>
<sequence length="261" mass="28227">MNPSTAPTLRKPGSTARGLLPVSTRLTISYLTNPWNIVFTLGIPIVMFLIFGVGQEYSAQSIGRANVSAVILVNMSQYAVIMCVSMIMVSLAIERKKGWLRAMSLTPLGAQGYMGAKFISGIMITLVTAGALYILGFCTESSMEGQVWVQTFLLVLASSIFAAELGIMVSLAVGNETAYSIIAGGTALLAFFSGIFIPLNQMAEAFQTIAKFTPLWGLNQLATAPFSNWDTLSWEVWCNVGVWTIGLALLIRILSFRSTTR</sequence>
<dbReference type="PANTHER" id="PTHR43027:SF1">
    <property type="entry name" value="DOXORUBICIN RESISTANCE ABC TRANSPORTER PERMEASE PROTEIN DRRC-RELATED"/>
    <property type="match status" value="1"/>
</dbReference>
<dbReference type="Proteomes" id="UP001281731">
    <property type="component" value="Unassembled WGS sequence"/>
</dbReference>
<evidence type="ECO:0000313" key="7">
    <source>
        <dbReference type="EMBL" id="MDY5132697.1"/>
    </source>
</evidence>
<reference evidence="8 9" key="1">
    <citation type="submission" date="2023-10" db="EMBL/GenBank/DDBJ databases">
        <title>Whole Genome based description of the genera Actinobaculum and Actinotignum reveals a complex phylogenetic relationship within the species included in the genus Actinotignum.</title>
        <authorList>
            <person name="Jensen C.S."/>
            <person name="Dargis R."/>
            <person name="Kemp M."/>
            <person name="Christensen J.J."/>
        </authorList>
    </citation>
    <scope>NUCLEOTIDE SEQUENCE</scope>
    <source>
        <strain evidence="8">SLA_B511</strain>
        <strain evidence="7 9">SLA_B974</strain>
    </source>
</reference>
<dbReference type="Proteomes" id="UP001275049">
    <property type="component" value="Unassembled WGS sequence"/>
</dbReference>
<feature type="domain" description="ABC-2 type transporter transmembrane" evidence="6">
    <location>
        <begin position="79"/>
        <end position="224"/>
    </location>
</feature>
<dbReference type="GO" id="GO:0140359">
    <property type="term" value="F:ABC-type transporter activity"/>
    <property type="evidence" value="ECO:0007669"/>
    <property type="project" value="InterPro"/>
</dbReference>
<keyword evidence="3 5" id="KW-1133">Transmembrane helix</keyword>
<evidence type="ECO:0000256" key="2">
    <source>
        <dbReference type="ARBA" id="ARBA00022692"/>
    </source>
</evidence>
<evidence type="ECO:0000256" key="5">
    <source>
        <dbReference type="SAM" id="Phobius"/>
    </source>
</evidence>
<protein>
    <submittedName>
        <fullName evidence="8">ABC transporter permease</fullName>
    </submittedName>
</protein>
<dbReference type="EMBL" id="JAWNGC010000005">
    <property type="protein sequence ID" value="MDY5155166.1"/>
    <property type="molecule type" value="Genomic_DNA"/>
</dbReference>
<dbReference type="InterPro" id="IPR052902">
    <property type="entry name" value="ABC-2_transporter"/>
</dbReference>
<dbReference type="GO" id="GO:0016020">
    <property type="term" value="C:membrane"/>
    <property type="evidence" value="ECO:0007669"/>
    <property type="project" value="UniProtKB-SubCell"/>
</dbReference>
<evidence type="ECO:0000259" key="6">
    <source>
        <dbReference type="Pfam" id="PF12698"/>
    </source>
</evidence>
<proteinExistence type="predicted"/>
<feature type="transmembrane region" description="Helical" evidence="5">
    <location>
        <begin position="234"/>
        <end position="254"/>
    </location>
</feature>
<evidence type="ECO:0000256" key="1">
    <source>
        <dbReference type="ARBA" id="ARBA00004141"/>
    </source>
</evidence>
<dbReference type="PANTHER" id="PTHR43027">
    <property type="entry name" value="DOXORUBICIN RESISTANCE ABC TRANSPORTER PERMEASE PROTEIN DRRC-RELATED"/>
    <property type="match status" value="1"/>
</dbReference>
<dbReference type="Pfam" id="PF12698">
    <property type="entry name" value="ABC2_membrane_3"/>
    <property type="match status" value="1"/>
</dbReference>
<evidence type="ECO:0000313" key="10">
    <source>
        <dbReference type="Proteomes" id="UP001281731"/>
    </source>
</evidence>
<feature type="transmembrane region" description="Helical" evidence="5">
    <location>
        <begin position="147"/>
        <end position="171"/>
    </location>
</feature>
<evidence type="ECO:0000256" key="4">
    <source>
        <dbReference type="ARBA" id="ARBA00023136"/>
    </source>
</evidence>
<evidence type="ECO:0000256" key="3">
    <source>
        <dbReference type="ARBA" id="ARBA00022989"/>
    </source>
</evidence>
<evidence type="ECO:0000313" key="9">
    <source>
        <dbReference type="Proteomes" id="UP001275049"/>
    </source>
</evidence>
<feature type="transmembrane region" description="Helical" evidence="5">
    <location>
        <begin position="114"/>
        <end position="135"/>
    </location>
</feature>
<feature type="transmembrane region" description="Helical" evidence="5">
    <location>
        <begin position="35"/>
        <end position="55"/>
    </location>
</feature>
<dbReference type="InterPro" id="IPR013525">
    <property type="entry name" value="ABC2_TM"/>
</dbReference>
<name>A0AAW9HMR2_9ACTO</name>
<keyword evidence="2 5" id="KW-0812">Transmembrane</keyword>
<evidence type="ECO:0000313" key="8">
    <source>
        <dbReference type="EMBL" id="MDY5155166.1"/>
    </source>
</evidence>
<feature type="transmembrane region" description="Helical" evidence="5">
    <location>
        <begin position="75"/>
        <end position="93"/>
    </location>
</feature>
<dbReference type="RefSeq" id="WP_320755035.1">
    <property type="nucleotide sequence ID" value="NZ_JAWNGA010000003.1"/>
</dbReference>
<feature type="transmembrane region" description="Helical" evidence="5">
    <location>
        <begin position="178"/>
        <end position="197"/>
    </location>
</feature>
<comment type="caution">
    <text evidence="8">The sequence shown here is derived from an EMBL/GenBank/DDBJ whole genome shotgun (WGS) entry which is preliminary data.</text>
</comment>
<dbReference type="AlphaFoldDB" id="A0AAW9HMR2"/>
<comment type="subcellular location">
    <subcellularLocation>
        <location evidence="1">Membrane</location>
        <topology evidence="1">Multi-pass membrane protein</topology>
    </subcellularLocation>
</comment>
<accession>A0AAW9HMR2</accession>
<gene>
    <name evidence="8" type="ORF">R6G80_05425</name>
    <name evidence="7" type="ORF">R6G86_02910</name>
</gene>